<keyword evidence="3" id="KW-1185">Reference proteome</keyword>
<protein>
    <submittedName>
        <fullName evidence="2">Transcriptional regulator</fullName>
    </submittedName>
</protein>
<dbReference type="EMBL" id="VFFF01000001">
    <property type="protein sequence ID" value="TNY31933.1"/>
    <property type="molecule type" value="Genomic_DNA"/>
</dbReference>
<dbReference type="PANTHER" id="PTHR12461">
    <property type="entry name" value="HYPOXIA-INDUCIBLE FACTOR 1 ALPHA INHIBITOR-RELATED"/>
    <property type="match status" value="1"/>
</dbReference>
<dbReference type="SUPFAM" id="SSF51197">
    <property type="entry name" value="Clavaminate synthase-like"/>
    <property type="match status" value="1"/>
</dbReference>
<evidence type="ECO:0000259" key="1">
    <source>
        <dbReference type="PROSITE" id="PS51184"/>
    </source>
</evidence>
<dbReference type="AlphaFoldDB" id="A0A5C5GB12"/>
<dbReference type="SMART" id="SM00558">
    <property type="entry name" value="JmjC"/>
    <property type="match status" value="1"/>
</dbReference>
<dbReference type="RefSeq" id="WP_140192614.1">
    <property type="nucleotide sequence ID" value="NZ_CP065915.1"/>
</dbReference>
<evidence type="ECO:0000313" key="2">
    <source>
        <dbReference type="EMBL" id="TNY31933.1"/>
    </source>
</evidence>
<gene>
    <name evidence="2" type="ORF">FHY64_01110</name>
</gene>
<proteinExistence type="predicted"/>
<dbReference type="OrthoDB" id="7977346at2"/>
<dbReference type="InterPro" id="IPR003347">
    <property type="entry name" value="JmjC_dom"/>
</dbReference>
<dbReference type="PANTHER" id="PTHR12461:SF105">
    <property type="entry name" value="HYPOXIA-INDUCIBLE FACTOR 1-ALPHA INHIBITOR"/>
    <property type="match status" value="1"/>
</dbReference>
<reference evidence="2 3" key="1">
    <citation type="submission" date="2019-06" db="EMBL/GenBank/DDBJ databases">
        <title>Genome of new Rhodobacteraceae sp. SM1903.</title>
        <authorList>
            <person name="Ren X."/>
        </authorList>
    </citation>
    <scope>NUCLEOTIDE SEQUENCE [LARGE SCALE GENOMIC DNA]</scope>
    <source>
        <strain evidence="2 3">SM1903</strain>
    </source>
</reference>
<comment type="caution">
    <text evidence="2">The sequence shown here is derived from an EMBL/GenBank/DDBJ whole genome shotgun (WGS) entry which is preliminary data.</text>
</comment>
<dbReference type="Gene3D" id="2.60.120.650">
    <property type="entry name" value="Cupin"/>
    <property type="match status" value="1"/>
</dbReference>
<dbReference type="PROSITE" id="PS51184">
    <property type="entry name" value="JMJC"/>
    <property type="match status" value="1"/>
</dbReference>
<accession>A0A5C5GB12</accession>
<dbReference type="Pfam" id="PF13621">
    <property type="entry name" value="Cupin_8"/>
    <property type="match status" value="1"/>
</dbReference>
<sequence length="285" mass="31921">MNETVKIAACWPEASRNDLRAAYPNRHQKLSHTLDKHPLLELESLARLAESMSDKMVEYNKGALPIGIKAEDVPENGLSIGETIRRIDEVGSWAVLKHIEQDPAYKDLLDSLLGELKDVVEGATGPMKKPEGYIFISSPDAVTPFHFDPEHNILMQLRGDKVFHVFPAGDDRFAAHEEHERYHGGGHRNLPWQDSFSDEGEAVHLTPGDAIYVPVMAPHFVKNGSAPSVSLSITWRSRWSMDEANAYAFNKRLRGLGLSPTPPARFPEQNRARSIGERVFRKIGK</sequence>
<feature type="domain" description="JmjC" evidence="1">
    <location>
        <begin position="91"/>
        <end position="252"/>
    </location>
</feature>
<dbReference type="Proteomes" id="UP000314011">
    <property type="component" value="Unassembled WGS sequence"/>
</dbReference>
<dbReference type="InterPro" id="IPR041667">
    <property type="entry name" value="Cupin_8"/>
</dbReference>
<evidence type="ECO:0000313" key="3">
    <source>
        <dbReference type="Proteomes" id="UP000314011"/>
    </source>
</evidence>
<organism evidence="2 3">
    <name type="scientific">Pelagovum pacificum</name>
    <dbReference type="NCBI Taxonomy" id="2588711"/>
    <lineage>
        <taxon>Bacteria</taxon>
        <taxon>Pseudomonadati</taxon>
        <taxon>Pseudomonadota</taxon>
        <taxon>Alphaproteobacteria</taxon>
        <taxon>Rhodobacterales</taxon>
        <taxon>Paracoccaceae</taxon>
        <taxon>Pelagovum</taxon>
    </lineage>
</organism>
<name>A0A5C5GB12_9RHOB</name>